<sequence>MISPHHLGPACKYINTSLLNPHLRAVSPSSHILGVMDPERTPPPLSPGSQLLFSLFTTLNEDECVRVFAEAEPSAFALQSGNGHDALDSRFYDAISEHSLPGNAARSPVPPSQPESHELFGEQPALRAAPSPTTAQGPLARRRQKSKQQRAIPYGEICFSLSGEPIKPPRRSAFTAERRKEVNDVRKRKACLRCRLLRRSCSGDDPCRRCLEDAQGAAGSRVLMWMECVRPSLRDMSTFDTVTCKRSHADLLVISDALLSLETWNTTLPFHPDPGSASRYFATWLAEGTNHSSFYIPRFLRSEQLFRLVEQTLAPGLTRRLQLLLYLTKKIHYWGPGAKHKGFDADELLFIRHELGNVMLKEVEAILRPAQLQESGLDKLHALFLVLFGLSWAVRYIFIDKILNGEVVQEGLTRNAEALIRLLTHYLAYIGSVTGLINSASVDSILKHCDFSSVRRSTKVREVTPDKKINGDEPEIHFQGIQETPVPPHVWCVLCGASSDSLNADGYCKSCPRPWHKRELTSNEMGRSGFNEPTCEPKVDGDSRQLSHWTLYFLQEESFEIYNPQTCRSFAYKYKPATQLARSPNPALCSPPTTSRRRHRRSNRSRSDESPCRACQGPMPRDGQ</sequence>
<dbReference type="AlphaFoldDB" id="A0A6A6J202"/>
<keyword evidence="4" id="KW-1185">Reference proteome</keyword>
<organism evidence="3 4">
    <name type="scientific">Trematosphaeria pertusa</name>
    <dbReference type="NCBI Taxonomy" id="390896"/>
    <lineage>
        <taxon>Eukaryota</taxon>
        <taxon>Fungi</taxon>
        <taxon>Dikarya</taxon>
        <taxon>Ascomycota</taxon>
        <taxon>Pezizomycotina</taxon>
        <taxon>Dothideomycetes</taxon>
        <taxon>Pleosporomycetidae</taxon>
        <taxon>Pleosporales</taxon>
        <taxon>Massarineae</taxon>
        <taxon>Trematosphaeriaceae</taxon>
        <taxon>Trematosphaeria</taxon>
    </lineage>
</organism>
<feature type="region of interest" description="Disordered" evidence="2">
    <location>
        <begin position="101"/>
        <end position="120"/>
    </location>
</feature>
<evidence type="ECO:0000313" key="3">
    <source>
        <dbReference type="EMBL" id="KAF2256598.1"/>
    </source>
</evidence>
<feature type="compositionally biased region" description="Basic residues" evidence="2">
    <location>
        <begin position="595"/>
        <end position="604"/>
    </location>
</feature>
<dbReference type="GO" id="GO:0000981">
    <property type="term" value="F:DNA-binding transcription factor activity, RNA polymerase II-specific"/>
    <property type="evidence" value="ECO:0007669"/>
    <property type="project" value="InterPro"/>
</dbReference>
<feature type="region of interest" description="Disordered" evidence="2">
    <location>
        <begin position="125"/>
        <end position="150"/>
    </location>
</feature>
<dbReference type="PANTHER" id="PTHR35392:SF2">
    <property type="entry name" value="ZN(II)2CYS6 TRANSCRIPTION FACTOR (EUROFUNG)"/>
    <property type="match status" value="1"/>
</dbReference>
<evidence type="ECO:0000256" key="2">
    <source>
        <dbReference type="SAM" id="MobiDB-lite"/>
    </source>
</evidence>
<gene>
    <name evidence="3" type="ORF">BU26DRAFT_25362</name>
</gene>
<dbReference type="OrthoDB" id="5426982at2759"/>
<dbReference type="EMBL" id="ML987189">
    <property type="protein sequence ID" value="KAF2256598.1"/>
    <property type="molecule type" value="Genomic_DNA"/>
</dbReference>
<dbReference type="PANTHER" id="PTHR35392">
    <property type="entry name" value="ZN(II)2CYS6 TRANSCRIPTION FACTOR (EUROFUNG)-RELATED-RELATED"/>
    <property type="match status" value="1"/>
</dbReference>
<dbReference type="InterPro" id="IPR052973">
    <property type="entry name" value="Fungal_sec-metab_reg_TF"/>
</dbReference>
<name>A0A6A6J202_9PLEO</name>
<reference evidence="3" key="1">
    <citation type="journal article" date="2020" name="Stud. Mycol.">
        <title>101 Dothideomycetes genomes: a test case for predicting lifestyles and emergence of pathogens.</title>
        <authorList>
            <person name="Haridas S."/>
            <person name="Albert R."/>
            <person name="Binder M."/>
            <person name="Bloem J."/>
            <person name="Labutti K."/>
            <person name="Salamov A."/>
            <person name="Andreopoulos B."/>
            <person name="Baker S."/>
            <person name="Barry K."/>
            <person name="Bills G."/>
            <person name="Bluhm B."/>
            <person name="Cannon C."/>
            <person name="Castanera R."/>
            <person name="Culley D."/>
            <person name="Daum C."/>
            <person name="Ezra D."/>
            <person name="Gonzalez J."/>
            <person name="Henrissat B."/>
            <person name="Kuo A."/>
            <person name="Liang C."/>
            <person name="Lipzen A."/>
            <person name="Lutzoni F."/>
            <person name="Magnuson J."/>
            <person name="Mondo S."/>
            <person name="Nolan M."/>
            <person name="Ohm R."/>
            <person name="Pangilinan J."/>
            <person name="Park H.-J."/>
            <person name="Ramirez L."/>
            <person name="Alfaro M."/>
            <person name="Sun H."/>
            <person name="Tritt A."/>
            <person name="Yoshinaga Y."/>
            <person name="Zwiers L.-H."/>
            <person name="Turgeon B."/>
            <person name="Goodwin S."/>
            <person name="Spatafora J."/>
            <person name="Crous P."/>
            <person name="Grigoriev I."/>
        </authorList>
    </citation>
    <scope>NUCLEOTIDE SEQUENCE</scope>
    <source>
        <strain evidence="3">CBS 122368</strain>
    </source>
</reference>
<evidence type="ECO:0008006" key="5">
    <source>
        <dbReference type="Google" id="ProtNLM"/>
    </source>
</evidence>
<dbReference type="RefSeq" id="XP_033691602.1">
    <property type="nucleotide sequence ID" value="XM_033821171.1"/>
</dbReference>
<evidence type="ECO:0000256" key="1">
    <source>
        <dbReference type="ARBA" id="ARBA00023242"/>
    </source>
</evidence>
<keyword evidence="1" id="KW-0539">Nucleus</keyword>
<dbReference type="InterPro" id="IPR001138">
    <property type="entry name" value="Zn2Cys6_DnaBD"/>
</dbReference>
<dbReference type="GO" id="GO:0008270">
    <property type="term" value="F:zinc ion binding"/>
    <property type="evidence" value="ECO:0007669"/>
    <property type="project" value="InterPro"/>
</dbReference>
<protein>
    <recommendedName>
        <fullName evidence="5">Zn(2)-C6 fungal-type domain-containing protein</fullName>
    </recommendedName>
</protein>
<evidence type="ECO:0000313" key="4">
    <source>
        <dbReference type="Proteomes" id="UP000800094"/>
    </source>
</evidence>
<dbReference type="GeneID" id="54574501"/>
<proteinExistence type="predicted"/>
<dbReference type="Proteomes" id="UP000800094">
    <property type="component" value="Unassembled WGS sequence"/>
</dbReference>
<accession>A0A6A6J202</accession>
<dbReference type="CDD" id="cd00067">
    <property type="entry name" value="GAL4"/>
    <property type="match status" value="1"/>
</dbReference>
<feature type="region of interest" description="Disordered" evidence="2">
    <location>
        <begin position="581"/>
        <end position="624"/>
    </location>
</feature>